<evidence type="ECO:0000313" key="1">
    <source>
        <dbReference type="EMBL" id="TCP08526.1"/>
    </source>
</evidence>
<organism evidence="1 2">
    <name type="scientific">Caldimonas thermodepolymerans</name>
    <dbReference type="NCBI Taxonomy" id="215580"/>
    <lineage>
        <taxon>Bacteria</taxon>
        <taxon>Pseudomonadati</taxon>
        <taxon>Pseudomonadota</taxon>
        <taxon>Betaproteobacteria</taxon>
        <taxon>Burkholderiales</taxon>
        <taxon>Sphaerotilaceae</taxon>
        <taxon>Caldimonas</taxon>
    </lineage>
</organism>
<dbReference type="EMBL" id="SLXF01000002">
    <property type="protein sequence ID" value="TCP08526.1"/>
    <property type="molecule type" value="Genomic_DNA"/>
</dbReference>
<dbReference type="AlphaFoldDB" id="A0AA46HWJ2"/>
<accession>A0AA46HWJ2</accession>
<gene>
    <name evidence="1" type="ORF">EV676_10228</name>
</gene>
<protein>
    <submittedName>
        <fullName evidence="1">Uncharacterized protein</fullName>
    </submittedName>
</protein>
<dbReference type="RefSeq" id="WP_132763521.1">
    <property type="nucleotide sequence ID" value="NZ_CALFFA010000065.1"/>
</dbReference>
<dbReference type="Proteomes" id="UP000294772">
    <property type="component" value="Unassembled WGS sequence"/>
</dbReference>
<name>A0AA46HWJ2_9BURK</name>
<proteinExistence type="predicted"/>
<evidence type="ECO:0000313" key="2">
    <source>
        <dbReference type="Proteomes" id="UP000294772"/>
    </source>
</evidence>
<comment type="caution">
    <text evidence="1">The sequence shown here is derived from an EMBL/GenBank/DDBJ whole genome shotgun (WGS) entry which is preliminary data.</text>
</comment>
<reference evidence="1 2" key="1">
    <citation type="submission" date="2019-03" db="EMBL/GenBank/DDBJ databases">
        <title>Genomic Encyclopedia of Type Strains, Phase IV (KMG-IV): sequencing the most valuable type-strain genomes for metagenomic binning, comparative biology and taxonomic classification.</title>
        <authorList>
            <person name="Goeker M."/>
        </authorList>
    </citation>
    <scope>NUCLEOTIDE SEQUENCE [LARGE SCALE GENOMIC DNA]</scope>
    <source>
        <strain evidence="1 2">DSM 15264</strain>
    </source>
</reference>
<sequence length="190" mass="21611">MRFDVHYTDAMVERDLRDAQARLLEAGLLAGDAWRPTIVCDVSWLARETPEHRFVYLKDARLDSVVGVFSFQSSRPRRSSAAVEVPHAKLRRAYRGFGLASWVYGCALDSGVCLVSSARQSPAAGRLWQALTRRYAHGYVWVERRSMRYLGTELSEAQKAQLAVRMMLHGPRYPLEALFEAPRQGLRRQG</sequence>